<feature type="transmembrane region" description="Helical" evidence="6">
    <location>
        <begin position="381"/>
        <end position="403"/>
    </location>
</feature>
<evidence type="ECO:0000256" key="1">
    <source>
        <dbReference type="ARBA" id="ARBA00004141"/>
    </source>
</evidence>
<proteinExistence type="predicted"/>
<feature type="transmembrane region" description="Helical" evidence="6">
    <location>
        <begin position="73"/>
        <end position="92"/>
    </location>
</feature>
<name>A0ABN6UZ11_9BACT</name>
<dbReference type="Pfam" id="PF07690">
    <property type="entry name" value="MFS_1"/>
    <property type="match status" value="1"/>
</dbReference>
<dbReference type="PROSITE" id="PS50850">
    <property type="entry name" value="MFS"/>
    <property type="match status" value="1"/>
</dbReference>
<dbReference type="PRINTS" id="PR01036">
    <property type="entry name" value="TCRTETB"/>
</dbReference>
<keyword evidence="3 6" id="KW-0812">Transmembrane</keyword>
<feature type="transmembrane region" description="Helical" evidence="6">
    <location>
        <begin position="212"/>
        <end position="231"/>
    </location>
</feature>
<evidence type="ECO:0000256" key="3">
    <source>
        <dbReference type="ARBA" id="ARBA00022692"/>
    </source>
</evidence>
<evidence type="ECO:0000256" key="4">
    <source>
        <dbReference type="ARBA" id="ARBA00022989"/>
    </source>
</evidence>
<dbReference type="SUPFAM" id="SSF103473">
    <property type="entry name" value="MFS general substrate transporter"/>
    <property type="match status" value="1"/>
</dbReference>
<keyword evidence="4 6" id="KW-1133">Transmembrane helix</keyword>
<organism evidence="8 9">
    <name type="scientific">Geothrix oryzae</name>
    <dbReference type="NCBI Taxonomy" id="2927975"/>
    <lineage>
        <taxon>Bacteria</taxon>
        <taxon>Pseudomonadati</taxon>
        <taxon>Acidobacteriota</taxon>
        <taxon>Holophagae</taxon>
        <taxon>Holophagales</taxon>
        <taxon>Holophagaceae</taxon>
        <taxon>Geothrix</taxon>
    </lineage>
</organism>
<dbReference type="CDD" id="cd17328">
    <property type="entry name" value="MFS_spinster_like"/>
    <property type="match status" value="1"/>
</dbReference>
<protein>
    <submittedName>
        <fullName evidence="8">MFS transporter</fullName>
    </submittedName>
</protein>
<evidence type="ECO:0000256" key="5">
    <source>
        <dbReference type="ARBA" id="ARBA00023136"/>
    </source>
</evidence>
<evidence type="ECO:0000256" key="6">
    <source>
        <dbReference type="SAM" id="Phobius"/>
    </source>
</evidence>
<evidence type="ECO:0000256" key="2">
    <source>
        <dbReference type="ARBA" id="ARBA00022448"/>
    </source>
</evidence>
<feature type="transmembrane region" description="Helical" evidence="6">
    <location>
        <begin position="308"/>
        <end position="326"/>
    </location>
</feature>
<feature type="transmembrane region" description="Helical" evidence="6">
    <location>
        <begin position="42"/>
        <end position="61"/>
    </location>
</feature>
<feature type="transmembrane region" description="Helical" evidence="6">
    <location>
        <begin position="251"/>
        <end position="271"/>
    </location>
</feature>
<accession>A0ABN6UZ11</accession>
<dbReference type="PANTHER" id="PTHR23505">
    <property type="entry name" value="SPINSTER"/>
    <property type="match status" value="1"/>
</dbReference>
<evidence type="ECO:0000313" key="8">
    <source>
        <dbReference type="EMBL" id="BDU70244.1"/>
    </source>
</evidence>
<feature type="transmembrane region" description="Helical" evidence="6">
    <location>
        <begin position="283"/>
        <end position="302"/>
    </location>
</feature>
<keyword evidence="2" id="KW-0813">Transport</keyword>
<dbReference type="PANTHER" id="PTHR23505:SF79">
    <property type="entry name" value="PROTEIN SPINSTER"/>
    <property type="match status" value="1"/>
</dbReference>
<feature type="transmembrane region" description="Helical" evidence="6">
    <location>
        <begin position="131"/>
        <end position="153"/>
    </location>
</feature>
<dbReference type="InterPro" id="IPR011701">
    <property type="entry name" value="MFS"/>
</dbReference>
<dbReference type="RefSeq" id="WP_286353962.1">
    <property type="nucleotide sequence ID" value="NZ_AP027079.1"/>
</dbReference>
<sequence length="410" mass="43414">MTAARRLLLLLTGINLVNYLDRYVVAAILEPLGRELHLSDAQLGRLTFVFIAVYMCSAPLFGYLADRFHRPRLVAGGVALWSLATVGAAFVHSYPALLVTRSLVGVGEAAYASLGPAMLADGFPESDRAKAFTWFYLAIPLGSAFGYGLGGLVAGAWGWRASFLVAGLPGLVLALWMALQADPVRGAMDGTREDDANAPYLHRLKHVFLNRIWLACTASYVAYTFAMGGLSTWGPTLLQRRFAVSTAKAGLVFGGLAVVTGILGTFLGGWFTDRWQKRWPDAGAGISGVTLLAAAPVVAWALGTRHLGAAYALFFVGMFLLFVNTSPVNALTVSSLPASIRATGVAVNVLLIHLLGDAISPEWVGRRADALHAMGSSGGDALARALLVVVPAIVLSGLALGWARHRPSRA</sequence>
<dbReference type="InterPro" id="IPR020846">
    <property type="entry name" value="MFS_dom"/>
</dbReference>
<feature type="transmembrane region" description="Helical" evidence="6">
    <location>
        <begin position="159"/>
        <end position="179"/>
    </location>
</feature>
<gene>
    <name evidence="8" type="primary">exuT</name>
    <name evidence="8" type="ORF">GETHOR_23450</name>
</gene>
<evidence type="ECO:0000313" key="9">
    <source>
        <dbReference type="Proteomes" id="UP001242010"/>
    </source>
</evidence>
<dbReference type="EMBL" id="AP027079">
    <property type="protein sequence ID" value="BDU70244.1"/>
    <property type="molecule type" value="Genomic_DNA"/>
</dbReference>
<reference evidence="9" key="1">
    <citation type="journal article" date="2023" name="Int. J. Syst. Evol. Microbiol.">
        <title>Mesoterricola silvestris gen. nov., sp. nov., Mesoterricola sediminis sp. nov., Geothrix oryzae sp. nov., Geothrix edaphica sp. nov., Geothrix rubra sp. nov., and Geothrix limicola sp. nov., six novel members of Acidobacteriota isolated from soils.</title>
        <authorList>
            <person name="Itoh H."/>
            <person name="Sugisawa Y."/>
            <person name="Mise K."/>
            <person name="Xu Z."/>
            <person name="Kuniyasu M."/>
            <person name="Ushijima N."/>
            <person name="Kawano K."/>
            <person name="Kobayashi E."/>
            <person name="Shiratori Y."/>
            <person name="Masuda Y."/>
            <person name="Senoo K."/>
        </authorList>
    </citation>
    <scope>NUCLEOTIDE SEQUENCE [LARGE SCALE GENOMIC DNA]</scope>
    <source>
        <strain evidence="9">Red222</strain>
    </source>
</reference>
<feature type="domain" description="Major facilitator superfamily (MFS) profile" evidence="7">
    <location>
        <begin position="7"/>
        <end position="409"/>
    </location>
</feature>
<comment type="subcellular location">
    <subcellularLocation>
        <location evidence="1">Membrane</location>
        <topology evidence="1">Multi-pass membrane protein</topology>
    </subcellularLocation>
</comment>
<dbReference type="InterPro" id="IPR036259">
    <property type="entry name" value="MFS_trans_sf"/>
</dbReference>
<dbReference type="InterPro" id="IPR044770">
    <property type="entry name" value="MFS_spinster-like"/>
</dbReference>
<evidence type="ECO:0000259" key="7">
    <source>
        <dbReference type="PROSITE" id="PS50850"/>
    </source>
</evidence>
<dbReference type="Proteomes" id="UP001242010">
    <property type="component" value="Chromosome"/>
</dbReference>
<dbReference type="Gene3D" id="1.20.1250.20">
    <property type="entry name" value="MFS general substrate transporter like domains"/>
    <property type="match status" value="1"/>
</dbReference>
<keyword evidence="5 6" id="KW-0472">Membrane</keyword>
<keyword evidence="9" id="KW-1185">Reference proteome</keyword>